<geneLocation type="mitochondrion" evidence="17"/>
<evidence type="ECO:0000256" key="4">
    <source>
        <dbReference type="ARBA" id="ARBA00021095"/>
    </source>
</evidence>
<evidence type="ECO:0000256" key="10">
    <source>
        <dbReference type="ARBA" id="ARBA00022989"/>
    </source>
</evidence>
<feature type="transmembrane region" description="Helical" evidence="16">
    <location>
        <begin position="134"/>
        <end position="156"/>
    </location>
</feature>
<evidence type="ECO:0000256" key="7">
    <source>
        <dbReference type="ARBA" id="ARBA00022692"/>
    </source>
</evidence>
<evidence type="ECO:0000256" key="9">
    <source>
        <dbReference type="ARBA" id="ARBA00022982"/>
    </source>
</evidence>
<keyword evidence="5" id="KW-0813">Transport</keyword>
<comment type="catalytic activity">
    <reaction evidence="15">
        <text>a ubiquinone + NADH + 5 H(+)(in) = a ubiquinol + NAD(+) + 4 H(+)(out)</text>
        <dbReference type="Rhea" id="RHEA:29091"/>
        <dbReference type="Rhea" id="RHEA-COMP:9565"/>
        <dbReference type="Rhea" id="RHEA-COMP:9566"/>
        <dbReference type="ChEBI" id="CHEBI:15378"/>
        <dbReference type="ChEBI" id="CHEBI:16389"/>
        <dbReference type="ChEBI" id="CHEBI:17976"/>
        <dbReference type="ChEBI" id="CHEBI:57540"/>
        <dbReference type="ChEBI" id="CHEBI:57945"/>
        <dbReference type="EC" id="7.1.1.2"/>
    </reaction>
</comment>
<reference evidence="17" key="1">
    <citation type="submission" date="2016-04" db="EMBL/GenBank/DDBJ databases">
        <title>Mitochondria of Scolytid beetles.</title>
        <authorList>
            <person name="Miller K."/>
            <person name="Linard B."/>
            <person name="Vogler A.P."/>
        </authorList>
    </citation>
    <scope>NUCLEOTIDE SEQUENCE</scope>
</reference>
<keyword evidence="9" id="KW-0249">Electron transport</keyword>
<name>A0A2D0VPF8_9CUCU</name>
<evidence type="ECO:0000256" key="8">
    <source>
        <dbReference type="ARBA" id="ARBA00022967"/>
    </source>
</evidence>
<dbReference type="PANTHER" id="PTHR11435">
    <property type="entry name" value="NADH UBIQUINONE OXIDOREDUCTASE SUBUNIT ND6"/>
    <property type="match status" value="1"/>
</dbReference>
<keyword evidence="8" id="KW-1278">Translocase</keyword>
<evidence type="ECO:0000256" key="5">
    <source>
        <dbReference type="ARBA" id="ARBA00022448"/>
    </source>
</evidence>
<evidence type="ECO:0000256" key="2">
    <source>
        <dbReference type="ARBA" id="ARBA00005698"/>
    </source>
</evidence>
<keyword evidence="13 16" id="KW-0472">Membrane</keyword>
<dbReference type="AlphaFoldDB" id="A0A2D0VPF8"/>
<feature type="transmembrane region" description="Helical" evidence="16">
    <location>
        <begin position="77"/>
        <end position="99"/>
    </location>
</feature>
<dbReference type="InterPro" id="IPR050269">
    <property type="entry name" value="ComplexI_Subunit6"/>
</dbReference>
<evidence type="ECO:0000256" key="15">
    <source>
        <dbReference type="ARBA" id="ARBA00049551"/>
    </source>
</evidence>
<sequence>MLSLIILLSWTFIFLKHPLALGGILFMQTVLTALASGNFYLNFWYSYLLFLIMISGMLILFMYMTSIASNEKFAIPNYWKIMGSMSMLLLTSTLSIFLLNDIFNIKFNTSINFFLQFSNTFKPWTLSKFFADPFYQIIILLMIYLFITLIMSVKITGKIYGPLRQKSS</sequence>
<evidence type="ECO:0000256" key="14">
    <source>
        <dbReference type="ARBA" id="ARBA00031019"/>
    </source>
</evidence>
<protein>
    <recommendedName>
        <fullName evidence="4">NADH-ubiquinone oxidoreductase chain 6</fullName>
        <ecNumber evidence="3">7.1.1.2</ecNumber>
    </recommendedName>
    <alternativeName>
        <fullName evidence="14">NADH dehydrogenase subunit 6</fullName>
    </alternativeName>
</protein>
<keyword evidence="6" id="KW-0679">Respiratory chain</keyword>
<evidence type="ECO:0000256" key="11">
    <source>
        <dbReference type="ARBA" id="ARBA00023027"/>
    </source>
</evidence>
<organism evidence="17">
    <name type="scientific">Orthotomicus laricis</name>
    <dbReference type="NCBI Taxonomy" id="102854"/>
    <lineage>
        <taxon>Eukaryota</taxon>
        <taxon>Metazoa</taxon>
        <taxon>Ecdysozoa</taxon>
        <taxon>Arthropoda</taxon>
        <taxon>Hexapoda</taxon>
        <taxon>Insecta</taxon>
        <taxon>Pterygota</taxon>
        <taxon>Neoptera</taxon>
        <taxon>Endopterygota</taxon>
        <taxon>Coleoptera</taxon>
        <taxon>Polyphaga</taxon>
        <taxon>Cucujiformia</taxon>
        <taxon>Curculionidae</taxon>
        <taxon>Scolytinae</taxon>
        <taxon>Orthotomicus</taxon>
    </lineage>
</organism>
<keyword evidence="11" id="KW-0520">NAD</keyword>
<evidence type="ECO:0000256" key="13">
    <source>
        <dbReference type="ARBA" id="ARBA00023136"/>
    </source>
</evidence>
<dbReference type="GO" id="GO:0031966">
    <property type="term" value="C:mitochondrial membrane"/>
    <property type="evidence" value="ECO:0007669"/>
    <property type="project" value="UniProtKB-SubCell"/>
</dbReference>
<comment type="subcellular location">
    <subcellularLocation>
        <location evidence="1">Mitochondrion membrane</location>
        <topology evidence="1">Multi-pass membrane protein</topology>
    </subcellularLocation>
</comment>
<evidence type="ECO:0000256" key="1">
    <source>
        <dbReference type="ARBA" id="ARBA00004225"/>
    </source>
</evidence>
<evidence type="ECO:0000256" key="6">
    <source>
        <dbReference type="ARBA" id="ARBA00022660"/>
    </source>
</evidence>
<dbReference type="EMBL" id="KX035213">
    <property type="protein sequence ID" value="AOY40199.1"/>
    <property type="molecule type" value="Genomic_DNA"/>
</dbReference>
<dbReference type="EC" id="7.1.1.2" evidence="3"/>
<feature type="transmembrane region" description="Helical" evidence="16">
    <location>
        <begin position="43"/>
        <end position="65"/>
    </location>
</feature>
<keyword evidence="10 16" id="KW-1133">Transmembrane helix</keyword>
<proteinExistence type="inferred from homology"/>
<evidence type="ECO:0000256" key="16">
    <source>
        <dbReference type="SAM" id="Phobius"/>
    </source>
</evidence>
<evidence type="ECO:0000256" key="3">
    <source>
        <dbReference type="ARBA" id="ARBA00012944"/>
    </source>
</evidence>
<accession>A0A2D0VPF8</accession>
<keyword evidence="7 16" id="KW-0812">Transmembrane</keyword>
<evidence type="ECO:0000256" key="12">
    <source>
        <dbReference type="ARBA" id="ARBA00023128"/>
    </source>
</evidence>
<evidence type="ECO:0000313" key="17">
    <source>
        <dbReference type="EMBL" id="AOY40199.1"/>
    </source>
</evidence>
<dbReference type="GO" id="GO:0008137">
    <property type="term" value="F:NADH dehydrogenase (ubiquinone) activity"/>
    <property type="evidence" value="ECO:0007669"/>
    <property type="project" value="UniProtKB-EC"/>
</dbReference>
<comment type="similarity">
    <text evidence="2">Belongs to the complex I subunit 6 family.</text>
</comment>
<gene>
    <name evidence="17" type="primary">nad6</name>
</gene>
<keyword evidence="12 17" id="KW-0496">Mitochondrion</keyword>
<dbReference type="PANTHER" id="PTHR11435:SF1">
    <property type="entry name" value="NADH-UBIQUINONE OXIDOREDUCTASE CHAIN 6"/>
    <property type="match status" value="1"/>
</dbReference>